<keyword evidence="2" id="KW-1185">Reference proteome</keyword>
<dbReference type="Pfam" id="PF14063">
    <property type="entry name" value="DUF4254"/>
    <property type="match status" value="1"/>
</dbReference>
<sequence>MSLPSDDELFLAIRGQFDGTHRLCELANELGRLHWRKLLGKPVCAESCCERAELIYEIDLWVSERLPVPHPSATLHTETLGQVIDRFACAVVGAYHLLMTLDPADVKVHAAWYRVAELADGYTDLCTEVGNRARRLPVGGECR</sequence>
<dbReference type="EMBL" id="CP078145">
    <property type="protein sequence ID" value="QXN91940.1"/>
    <property type="molecule type" value="Genomic_DNA"/>
</dbReference>
<dbReference type="RefSeq" id="WP_218472789.1">
    <property type="nucleotide sequence ID" value="NZ_BAABJN010000009.1"/>
</dbReference>
<gene>
    <name evidence="1" type="ORF">KV110_01745</name>
</gene>
<protein>
    <submittedName>
        <fullName evidence="1">DUF4254 domain-containing protein</fullName>
    </submittedName>
</protein>
<reference evidence="1 2" key="1">
    <citation type="submission" date="2021-07" db="EMBL/GenBank/DDBJ databases">
        <title>Whole Genome Sequence of Nocardia Iowensis.</title>
        <authorList>
            <person name="Lamm A."/>
            <person name="Collins-Fairclough A.M."/>
            <person name="Bunk B."/>
            <person name="Sproer C."/>
        </authorList>
    </citation>
    <scope>NUCLEOTIDE SEQUENCE [LARGE SCALE GENOMIC DNA]</scope>
    <source>
        <strain evidence="1 2">NRRL 5646</strain>
    </source>
</reference>
<dbReference type="Proteomes" id="UP000694257">
    <property type="component" value="Chromosome"/>
</dbReference>
<organism evidence="1 2">
    <name type="scientific">Nocardia iowensis</name>
    <dbReference type="NCBI Taxonomy" id="204891"/>
    <lineage>
        <taxon>Bacteria</taxon>
        <taxon>Bacillati</taxon>
        <taxon>Actinomycetota</taxon>
        <taxon>Actinomycetes</taxon>
        <taxon>Mycobacteriales</taxon>
        <taxon>Nocardiaceae</taxon>
        <taxon>Nocardia</taxon>
    </lineage>
</organism>
<name>A0ABX8RUC2_NOCIO</name>
<evidence type="ECO:0000313" key="2">
    <source>
        <dbReference type="Proteomes" id="UP000694257"/>
    </source>
</evidence>
<proteinExistence type="predicted"/>
<evidence type="ECO:0000313" key="1">
    <source>
        <dbReference type="EMBL" id="QXN91940.1"/>
    </source>
</evidence>
<dbReference type="InterPro" id="IPR025350">
    <property type="entry name" value="DUF4254"/>
</dbReference>
<accession>A0ABX8RUC2</accession>